<evidence type="ECO:0000256" key="1">
    <source>
        <dbReference type="SAM" id="MobiDB-lite"/>
    </source>
</evidence>
<dbReference type="EMBL" id="HBGF01023994">
    <property type="protein sequence ID" value="CAD9118161.1"/>
    <property type="molecule type" value="Transcribed_RNA"/>
</dbReference>
<protein>
    <submittedName>
        <fullName evidence="2">Uncharacterized protein</fullName>
    </submittedName>
</protein>
<feature type="compositionally biased region" description="Basic and acidic residues" evidence="1">
    <location>
        <begin position="69"/>
        <end position="82"/>
    </location>
</feature>
<evidence type="ECO:0000313" key="2">
    <source>
        <dbReference type="EMBL" id="CAD9118161.1"/>
    </source>
</evidence>
<dbReference type="InterPro" id="IPR011990">
    <property type="entry name" value="TPR-like_helical_dom_sf"/>
</dbReference>
<gene>
    <name evidence="2" type="ORF">NDES1114_LOCUS15874</name>
</gene>
<sequence>MRRAVQPRCVYGTSRRWAVTLPAMATTTSKKRYDFVASLVAAAPTAEALVRAEPAGSPATVAVEVAKERAERAEKSEPRRFIDFTNGTSANAAQPNDDAATRPLWFDDEAAKRERQREYRQSQIYRQLHRSHMSNADMGLFGGEQGFEKSPRQYVDPDHPHLKYIWTNVAMSGNRRAARYGFFKRELQIVDFDKLTRHARAVPAADKLLHDAVSTKTSLNDHNAAAIINHGTRAMLGVPVAERHAHFEKLKEVFERMVVTAIPAVEVGPLCHAAMIRACAAAQLFEEGYTWYFQRAVDEANAAEARLQHGGNRRNNNDTNDNEDGFRFVESADAMFTLTADIYDAVVSLCLETHRHAQLLEVLDMAVRSGRRLRTSTLDAALLACATLRLSQEAESVWTLYGVYEREPGSASFEALAACAARCAAAGATEHVAARLPTLVHDAHRALDVQHAGAKRANSQLNIEAVVCTAATYAFVIHGFALSPVFGDGKGEVVLDLMTTLESRGGVADVNVIVMALQYCSLHPEDGAETALAVWSRFVVRNDVTPNYEMLLLLARALAFGKRPPRPEDLQLLKDAISVSSGRINTHSAKHLRFHEGQERPQTPFEYIEPSRKGDGEAVSAHATARMAHERVAHLALDTALLVVCARLGAAAEALSIVSRVVLESSSSGGDVDGVPVFFFTQALLANSRAPKPVGSHRITQELMELLRSVPSEVQVTTDLVAALAACRRAHGSVAEPSPLFNALTSFGVPEAEVSLLELMDAHDLRLGATSDDDRAIMRQNLLAFAVDDASEATLREVVEPVLSSLTDDPDTPMYDAAVQPFTLDPTTMRQRKTNTYIDAGRLFVAPLGEGMRSPVRKAGTSVKAASARFFPFQRAHVYGREAEA</sequence>
<dbReference type="AlphaFoldDB" id="A0A7S1Q3D5"/>
<dbReference type="Gene3D" id="1.25.40.10">
    <property type="entry name" value="Tetratricopeptide repeat domain"/>
    <property type="match status" value="1"/>
</dbReference>
<reference evidence="2" key="1">
    <citation type="submission" date="2021-01" db="EMBL/GenBank/DDBJ databases">
        <authorList>
            <person name="Corre E."/>
            <person name="Pelletier E."/>
            <person name="Niang G."/>
            <person name="Scheremetjew M."/>
            <person name="Finn R."/>
            <person name="Kale V."/>
            <person name="Holt S."/>
            <person name="Cochrane G."/>
            <person name="Meng A."/>
            <person name="Brown T."/>
            <person name="Cohen L."/>
        </authorList>
    </citation>
    <scope>NUCLEOTIDE SEQUENCE</scope>
    <source>
        <strain evidence="2">CCAP 1951/1</strain>
    </source>
</reference>
<organism evidence="2">
    <name type="scientific">Neobodo designis</name>
    <name type="common">Flagellated protozoan</name>
    <name type="synonym">Bodo designis</name>
    <dbReference type="NCBI Taxonomy" id="312471"/>
    <lineage>
        <taxon>Eukaryota</taxon>
        <taxon>Discoba</taxon>
        <taxon>Euglenozoa</taxon>
        <taxon>Kinetoplastea</taxon>
        <taxon>Metakinetoplastina</taxon>
        <taxon>Neobodonida</taxon>
        <taxon>Neobodo</taxon>
    </lineage>
</organism>
<feature type="compositionally biased region" description="Polar residues" evidence="1">
    <location>
        <begin position="85"/>
        <end position="94"/>
    </location>
</feature>
<proteinExistence type="predicted"/>
<name>A0A7S1Q3D5_NEODS</name>
<feature type="region of interest" description="Disordered" evidence="1">
    <location>
        <begin position="69"/>
        <end position="100"/>
    </location>
</feature>
<accession>A0A7S1Q3D5</accession>